<dbReference type="PANTHER" id="PTHR45662">
    <property type="entry name" value="PHOSPHATIDYLINOSITIDE PHOSPHATASE SAC1"/>
    <property type="match status" value="1"/>
</dbReference>
<gene>
    <name evidence="4" type="ORF">M407DRAFT_215893</name>
</gene>
<name>A0A0C3QIU6_9AGAM</name>
<evidence type="ECO:0000313" key="4">
    <source>
        <dbReference type="EMBL" id="KIO32065.1"/>
    </source>
</evidence>
<evidence type="ECO:0000256" key="1">
    <source>
        <dbReference type="SAM" id="MobiDB-lite"/>
    </source>
</evidence>
<accession>A0A0C3QIU6</accession>
<feature type="compositionally biased region" description="Polar residues" evidence="1">
    <location>
        <begin position="1"/>
        <end position="11"/>
    </location>
</feature>
<feature type="region of interest" description="Disordered" evidence="1">
    <location>
        <begin position="1"/>
        <end position="36"/>
    </location>
</feature>
<dbReference type="HOGENOM" id="CLU_622859_0_0_1"/>
<dbReference type="GO" id="GO:0046856">
    <property type="term" value="P:phosphatidylinositol dephosphorylation"/>
    <property type="evidence" value="ECO:0007669"/>
    <property type="project" value="TreeGrafter"/>
</dbReference>
<evidence type="ECO:0000256" key="2">
    <source>
        <dbReference type="SAM" id="Phobius"/>
    </source>
</evidence>
<keyword evidence="5" id="KW-1185">Reference proteome</keyword>
<dbReference type="STRING" id="1051891.A0A0C3QIU6"/>
<feature type="transmembrane region" description="Helical" evidence="2">
    <location>
        <begin position="359"/>
        <end position="380"/>
    </location>
</feature>
<proteinExistence type="predicted"/>
<dbReference type="OrthoDB" id="405996at2759"/>
<dbReference type="GO" id="GO:0005783">
    <property type="term" value="C:endoplasmic reticulum"/>
    <property type="evidence" value="ECO:0007669"/>
    <property type="project" value="TreeGrafter"/>
</dbReference>
<dbReference type="PANTHER" id="PTHR45662:SF2">
    <property type="entry name" value="PHOSPHATIDYLINOSITOL-3-PHOSPHATASE SAC1"/>
    <property type="match status" value="1"/>
</dbReference>
<evidence type="ECO:0000313" key="5">
    <source>
        <dbReference type="Proteomes" id="UP000054248"/>
    </source>
</evidence>
<feature type="domain" description="SAC" evidence="3">
    <location>
        <begin position="1"/>
        <end position="274"/>
    </location>
</feature>
<feature type="transmembrane region" description="Helical" evidence="2">
    <location>
        <begin position="335"/>
        <end position="353"/>
    </location>
</feature>
<sequence>MTSNSPSSSGARVTEPARATSPAASTLKATQATSTRASKSSSLAGPFVLARGSAPFYLAEIVNLIRMPDLMIMDKGAESHAAFHAHIDNQVNTYGNLLLLNLVKGRGREEHVKDACEDLVFSEKDKRNKENEKVADTMEVEGENRGIMDTVDYVHFNVHLETSGDKWRRVDEKMEELNQTLENSGYVYLEAGPDPPAPPVKVQSGVVQTSCMDCLDRTKLMQTSIAKRAVDKQAHDFGLLHHPEFSIAGEEEFMKMFRELWLDHSNFIATAYTVPAPKGVVVDKMTSGWRYILNNHSDGYKQDGFDLMTGAWQPHGDPGEAAVLLHDKRHWTTRLVPYIFWFSLVMILFTLALRRASSYSVLYPLSLYASFFTICATYMARNSVHYTAWPRLNYQPILDAIYYEGPGARTKKGSEAHGGGVVQEVHMGEKTSLDEAIKAP</sequence>
<keyword evidence="2" id="KW-0472">Membrane</keyword>
<dbReference type="PROSITE" id="PS50275">
    <property type="entry name" value="SAC"/>
    <property type="match status" value="1"/>
</dbReference>
<feature type="compositionally biased region" description="Polar residues" evidence="1">
    <location>
        <begin position="22"/>
        <end position="36"/>
    </location>
</feature>
<organism evidence="4 5">
    <name type="scientific">Tulasnella calospora MUT 4182</name>
    <dbReference type="NCBI Taxonomy" id="1051891"/>
    <lineage>
        <taxon>Eukaryota</taxon>
        <taxon>Fungi</taxon>
        <taxon>Dikarya</taxon>
        <taxon>Basidiomycota</taxon>
        <taxon>Agaricomycotina</taxon>
        <taxon>Agaricomycetes</taxon>
        <taxon>Cantharellales</taxon>
        <taxon>Tulasnellaceae</taxon>
        <taxon>Tulasnella</taxon>
    </lineage>
</organism>
<keyword evidence="2" id="KW-1133">Transmembrane helix</keyword>
<evidence type="ECO:0000259" key="3">
    <source>
        <dbReference type="PROSITE" id="PS50275"/>
    </source>
</evidence>
<protein>
    <recommendedName>
        <fullName evidence="3">SAC domain-containing protein</fullName>
    </recommendedName>
</protein>
<dbReference type="InterPro" id="IPR002013">
    <property type="entry name" value="SAC_dom"/>
</dbReference>
<dbReference type="AlphaFoldDB" id="A0A0C3QIU6"/>
<reference evidence="5" key="2">
    <citation type="submission" date="2015-01" db="EMBL/GenBank/DDBJ databases">
        <title>Evolutionary Origins and Diversification of the Mycorrhizal Mutualists.</title>
        <authorList>
            <consortium name="DOE Joint Genome Institute"/>
            <consortium name="Mycorrhizal Genomics Consortium"/>
            <person name="Kohler A."/>
            <person name="Kuo A."/>
            <person name="Nagy L.G."/>
            <person name="Floudas D."/>
            <person name="Copeland A."/>
            <person name="Barry K.W."/>
            <person name="Cichocki N."/>
            <person name="Veneault-Fourrey C."/>
            <person name="LaButti K."/>
            <person name="Lindquist E.A."/>
            <person name="Lipzen A."/>
            <person name="Lundell T."/>
            <person name="Morin E."/>
            <person name="Murat C."/>
            <person name="Riley R."/>
            <person name="Ohm R."/>
            <person name="Sun H."/>
            <person name="Tunlid A."/>
            <person name="Henrissat B."/>
            <person name="Grigoriev I.V."/>
            <person name="Hibbett D.S."/>
            <person name="Martin F."/>
        </authorList>
    </citation>
    <scope>NUCLEOTIDE SEQUENCE [LARGE SCALE GENOMIC DNA]</scope>
    <source>
        <strain evidence="5">MUT 4182</strain>
    </source>
</reference>
<keyword evidence="2" id="KW-0812">Transmembrane</keyword>
<dbReference type="EMBL" id="KN822957">
    <property type="protein sequence ID" value="KIO32065.1"/>
    <property type="molecule type" value="Genomic_DNA"/>
</dbReference>
<dbReference type="Pfam" id="PF02383">
    <property type="entry name" value="Syja_N"/>
    <property type="match status" value="1"/>
</dbReference>
<dbReference type="Proteomes" id="UP000054248">
    <property type="component" value="Unassembled WGS sequence"/>
</dbReference>
<dbReference type="GO" id="GO:0043812">
    <property type="term" value="F:phosphatidylinositol-4-phosphate phosphatase activity"/>
    <property type="evidence" value="ECO:0007669"/>
    <property type="project" value="TreeGrafter"/>
</dbReference>
<reference evidence="4 5" key="1">
    <citation type="submission" date="2014-04" db="EMBL/GenBank/DDBJ databases">
        <authorList>
            <consortium name="DOE Joint Genome Institute"/>
            <person name="Kuo A."/>
            <person name="Girlanda M."/>
            <person name="Perotto S."/>
            <person name="Kohler A."/>
            <person name="Nagy L.G."/>
            <person name="Floudas D."/>
            <person name="Copeland A."/>
            <person name="Barry K.W."/>
            <person name="Cichocki N."/>
            <person name="Veneault-Fourrey C."/>
            <person name="LaButti K."/>
            <person name="Lindquist E.A."/>
            <person name="Lipzen A."/>
            <person name="Lundell T."/>
            <person name="Morin E."/>
            <person name="Murat C."/>
            <person name="Sun H."/>
            <person name="Tunlid A."/>
            <person name="Henrissat B."/>
            <person name="Grigoriev I.V."/>
            <person name="Hibbett D.S."/>
            <person name="Martin F."/>
            <person name="Nordberg H.P."/>
            <person name="Cantor M.N."/>
            <person name="Hua S.X."/>
        </authorList>
    </citation>
    <scope>NUCLEOTIDE SEQUENCE [LARGE SCALE GENOMIC DNA]</scope>
    <source>
        <strain evidence="4 5">MUT 4182</strain>
    </source>
</reference>